<keyword evidence="2" id="KW-1185">Reference proteome</keyword>
<dbReference type="RefSeq" id="WP_161967294.1">
    <property type="nucleotide sequence ID" value="NZ_NIDE01000002.1"/>
</dbReference>
<comment type="caution">
    <text evidence="1">The sequence shown here is derived from an EMBL/GenBank/DDBJ whole genome shotgun (WGS) entry which is preliminary data.</text>
</comment>
<dbReference type="AlphaFoldDB" id="A0A225EBI6"/>
<protein>
    <submittedName>
        <fullName evidence="1">Uncharacterized protein</fullName>
    </submittedName>
</protein>
<organism evidence="1 2">
    <name type="scientific">Fimbriiglobus ruber</name>
    <dbReference type="NCBI Taxonomy" id="1908690"/>
    <lineage>
        <taxon>Bacteria</taxon>
        <taxon>Pseudomonadati</taxon>
        <taxon>Planctomycetota</taxon>
        <taxon>Planctomycetia</taxon>
        <taxon>Gemmatales</taxon>
        <taxon>Gemmataceae</taxon>
        <taxon>Fimbriiglobus</taxon>
    </lineage>
</organism>
<accession>A0A225EBI6</accession>
<proteinExistence type="predicted"/>
<dbReference type="EMBL" id="NIDE01000002">
    <property type="protein sequence ID" value="OWK45737.1"/>
    <property type="molecule type" value="Genomic_DNA"/>
</dbReference>
<dbReference type="Proteomes" id="UP000214646">
    <property type="component" value="Unassembled WGS sequence"/>
</dbReference>
<evidence type="ECO:0000313" key="2">
    <source>
        <dbReference type="Proteomes" id="UP000214646"/>
    </source>
</evidence>
<evidence type="ECO:0000313" key="1">
    <source>
        <dbReference type="EMBL" id="OWK45737.1"/>
    </source>
</evidence>
<reference evidence="2" key="1">
    <citation type="submission" date="2017-06" db="EMBL/GenBank/DDBJ databases">
        <title>Genome analysis of Fimbriiglobus ruber SP5, the first member of the order Planctomycetales with confirmed chitinolytic capability.</title>
        <authorList>
            <person name="Ravin N.V."/>
            <person name="Rakitin A.L."/>
            <person name="Ivanova A.A."/>
            <person name="Beletsky A.V."/>
            <person name="Kulichevskaya I.S."/>
            <person name="Mardanov A.V."/>
            <person name="Dedysh S.N."/>
        </authorList>
    </citation>
    <scope>NUCLEOTIDE SEQUENCE [LARGE SCALE GENOMIC DNA]</scope>
    <source>
        <strain evidence="2">SP5</strain>
    </source>
</reference>
<sequence>MSEAEKLTAIHFPSVPDLIAVVADLSAVAQSVSAEKLAQLIADVRQAISDAQN</sequence>
<name>A0A225EBI6_9BACT</name>
<gene>
    <name evidence="1" type="ORF">FRUB_02068</name>
</gene>